<dbReference type="SUPFAM" id="SSF54593">
    <property type="entry name" value="Glyoxalase/Bleomycin resistance protein/Dihydroxybiphenyl dioxygenase"/>
    <property type="match status" value="1"/>
</dbReference>
<reference evidence="2 3" key="1">
    <citation type="journal article" date="2011" name="Syst. Appl. Microbiol.">
        <title>Defluviimonas denitrificans gen. nov., sp. nov., and Pararhodobacter aggregans gen. nov., sp. nov., non-phototrophic Rhodobacteraceae from the biofilter of a marine aquaculture.</title>
        <authorList>
            <person name="Foesel B.U."/>
            <person name="Drake H.L."/>
            <person name="Schramm A."/>
        </authorList>
    </citation>
    <scope>NUCLEOTIDE SEQUENCE [LARGE SCALE GENOMIC DNA]</scope>
    <source>
        <strain evidence="2 3">D1-19</strain>
    </source>
</reference>
<evidence type="ECO:0000259" key="1">
    <source>
        <dbReference type="PROSITE" id="PS51819"/>
    </source>
</evidence>
<dbReference type="EMBL" id="QDDR01000004">
    <property type="protein sequence ID" value="PVE47658.1"/>
    <property type="molecule type" value="Genomic_DNA"/>
</dbReference>
<dbReference type="InterPro" id="IPR029068">
    <property type="entry name" value="Glyas_Bleomycin-R_OHBP_Dase"/>
</dbReference>
<evidence type="ECO:0000313" key="3">
    <source>
        <dbReference type="Proteomes" id="UP000244810"/>
    </source>
</evidence>
<dbReference type="Proteomes" id="UP000244810">
    <property type="component" value="Unassembled WGS sequence"/>
</dbReference>
<dbReference type="Gene3D" id="3.10.180.10">
    <property type="entry name" value="2,3-Dihydroxybiphenyl 1,2-Dioxygenase, domain 1"/>
    <property type="match status" value="1"/>
</dbReference>
<dbReference type="InterPro" id="IPR037523">
    <property type="entry name" value="VOC_core"/>
</dbReference>
<feature type="domain" description="VOC" evidence="1">
    <location>
        <begin position="4"/>
        <end position="125"/>
    </location>
</feature>
<protein>
    <recommendedName>
        <fullName evidence="1">VOC domain-containing protein</fullName>
    </recommendedName>
</protein>
<proteinExistence type="predicted"/>
<comment type="caution">
    <text evidence="2">The sequence shown here is derived from an EMBL/GenBank/DDBJ whole genome shotgun (WGS) entry which is preliminary data.</text>
</comment>
<dbReference type="AlphaFoldDB" id="A0A2T7USU2"/>
<name>A0A2T7USU2_9RHOB</name>
<dbReference type="Pfam" id="PF13669">
    <property type="entry name" value="Glyoxalase_4"/>
    <property type="match status" value="1"/>
</dbReference>
<dbReference type="PROSITE" id="PS51819">
    <property type="entry name" value="VOC"/>
    <property type="match status" value="1"/>
</dbReference>
<gene>
    <name evidence="2" type="ORF">DDE23_09440</name>
</gene>
<dbReference type="RefSeq" id="WP_107751030.1">
    <property type="nucleotide sequence ID" value="NZ_QBKF01000003.1"/>
</dbReference>
<keyword evidence="3" id="KW-1185">Reference proteome</keyword>
<accession>A0A2T7USU2</accession>
<dbReference type="OrthoDB" id="7855880at2"/>
<sequence>MIERLDRVALAVGDLEGATGFFERLLGIRFDPPLSDETMGLDARYSPEGVELVAGKPGSFMEKLVQDRGEGVFCLVFKVRDMEAAVAHFRQMGLEPQNDVHFGALREVAFHPRDAHGLRIVLAAYPEAHPASVAVLGG</sequence>
<organism evidence="2 3">
    <name type="scientific">Pararhodobacter aggregans</name>
    <dbReference type="NCBI Taxonomy" id="404875"/>
    <lineage>
        <taxon>Bacteria</taxon>
        <taxon>Pseudomonadati</taxon>
        <taxon>Pseudomonadota</taxon>
        <taxon>Alphaproteobacteria</taxon>
        <taxon>Rhodobacterales</taxon>
        <taxon>Paracoccaceae</taxon>
        <taxon>Pararhodobacter</taxon>
    </lineage>
</organism>
<evidence type="ECO:0000313" key="2">
    <source>
        <dbReference type="EMBL" id="PVE47658.1"/>
    </source>
</evidence>